<keyword evidence="1" id="KW-0645">Protease</keyword>
<keyword evidence="7" id="KW-1185">Reference proteome</keyword>
<evidence type="ECO:0000259" key="5">
    <source>
        <dbReference type="PROSITE" id="PS50994"/>
    </source>
</evidence>
<dbReference type="Gene3D" id="4.10.60.10">
    <property type="entry name" value="Zinc finger, CCHC-type"/>
    <property type="match status" value="1"/>
</dbReference>
<keyword evidence="1" id="KW-0378">Hydrolase</keyword>
<dbReference type="InterPro" id="IPR054722">
    <property type="entry name" value="PolX-like_BBD"/>
</dbReference>
<evidence type="ECO:0000256" key="2">
    <source>
        <dbReference type="PROSITE-ProRule" id="PRU00047"/>
    </source>
</evidence>
<dbReference type="InterPro" id="IPR001584">
    <property type="entry name" value="Integrase_cat-core"/>
</dbReference>
<dbReference type="Pfam" id="PF00665">
    <property type="entry name" value="rve"/>
    <property type="match status" value="1"/>
</dbReference>
<dbReference type="InterPro" id="IPR036875">
    <property type="entry name" value="Znf_CCHC_sf"/>
</dbReference>
<gene>
    <name evidence="6" type="ORF">TSUD_160820</name>
</gene>
<feature type="domain" description="CCHC-type" evidence="4">
    <location>
        <begin position="247"/>
        <end position="262"/>
    </location>
</feature>
<name>A0A2Z6NJR8_TRISU</name>
<dbReference type="SUPFAM" id="SSF56672">
    <property type="entry name" value="DNA/RNA polymerases"/>
    <property type="match status" value="1"/>
</dbReference>
<evidence type="ECO:0000313" key="7">
    <source>
        <dbReference type="Proteomes" id="UP000242715"/>
    </source>
</evidence>
<evidence type="ECO:0008006" key="8">
    <source>
        <dbReference type="Google" id="ProtNLM"/>
    </source>
</evidence>
<keyword evidence="2" id="KW-0863">Zinc-finger</keyword>
<dbReference type="AlphaFoldDB" id="A0A2Z6NJR8"/>
<dbReference type="InterPro" id="IPR025724">
    <property type="entry name" value="GAG-pre-integrase_dom"/>
</dbReference>
<evidence type="ECO:0000313" key="6">
    <source>
        <dbReference type="EMBL" id="GAU29997.1"/>
    </source>
</evidence>
<dbReference type="Pfam" id="PF07727">
    <property type="entry name" value="RVT_2"/>
    <property type="match status" value="1"/>
</dbReference>
<dbReference type="InterPro" id="IPR001878">
    <property type="entry name" value="Znf_CCHC"/>
</dbReference>
<dbReference type="InterPro" id="IPR057670">
    <property type="entry name" value="SH3_retrovirus"/>
</dbReference>
<feature type="domain" description="Integrase catalytic" evidence="5">
    <location>
        <begin position="436"/>
        <end position="602"/>
    </location>
</feature>
<dbReference type="EMBL" id="DF973413">
    <property type="protein sequence ID" value="GAU29997.1"/>
    <property type="molecule type" value="Genomic_DNA"/>
</dbReference>
<feature type="region of interest" description="Disordered" evidence="3">
    <location>
        <begin position="217"/>
        <end position="240"/>
    </location>
</feature>
<dbReference type="Pfam" id="PF13976">
    <property type="entry name" value="gag_pre-integrs"/>
    <property type="match status" value="1"/>
</dbReference>
<keyword evidence="1" id="KW-0064">Aspartyl protease</keyword>
<proteinExistence type="predicted"/>
<feature type="region of interest" description="Disordered" evidence="3">
    <location>
        <begin position="667"/>
        <end position="709"/>
    </location>
</feature>
<reference evidence="7" key="1">
    <citation type="journal article" date="2017" name="Front. Plant Sci.">
        <title>Climate Clever Clovers: New Paradigm to Reduce the Environmental Footprint of Ruminants by Breeding Low Methanogenic Forages Utilizing Haplotype Variation.</title>
        <authorList>
            <person name="Kaur P."/>
            <person name="Appels R."/>
            <person name="Bayer P.E."/>
            <person name="Keeble-Gagnere G."/>
            <person name="Wang J."/>
            <person name="Hirakawa H."/>
            <person name="Shirasawa K."/>
            <person name="Vercoe P."/>
            <person name="Stefanova K."/>
            <person name="Durmic Z."/>
            <person name="Nichols P."/>
            <person name="Revell C."/>
            <person name="Isobe S.N."/>
            <person name="Edwards D."/>
            <person name="Erskine W."/>
        </authorList>
    </citation>
    <scope>NUCLEOTIDE SEQUENCE [LARGE SCALE GENOMIC DNA]</scope>
    <source>
        <strain evidence="7">cv. Daliak</strain>
    </source>
</reference>
<dbReference type="Pfam" id="PF25597">
    <property type="entry name" value="SH3_retrovirus"/>
    <property type="match status" value="1"/>
</dbReference>
<dbReference type="GO" id="GO:0008270">
    <property type="term" value="F:zinc ion binding"/>
    <property type="evidence" value="ECO:0007669"/>
    <property type="project" value="UniProtKB-KW"/>
</dbReference>
<dbReference type="SMART" id="SM00343">
    <property type="entry name" value="ZnF_C2HC"/>
    <property type="match status" value="1"/>
</dbReference>
<dbReference type="SUPFAM" id="SSF57756">
    <property type="entry name" value="Retrovirus zinc finger-like domains"/>
    <property type="match status" value="1"/>
</dbReference>
<feature type="compositionally biased region" description="Polar residues" evidence="3">
    <location>
        <begin position="668"/>
        <end position="684"/>
    </location>
</feature>
<dbReference type="GO" id="GO:0003676">
    <property type="term" value="F:nucleic acid binding"/>
    <property type="evidence" value="ECO:0007669"/>
    <property type="project" value="InterPro"/>
</dbReference>
<dbReference type="Pfam" id="PF22936">
    <property type="entry name" value="Pol_BBD"/>
    <property type="match status" value="1"/>
</dbReference>
<dbReference type="Gene3D" id="3.30.420.10">
    <property type="entry name" value="Ribonuclease H-like superfamily/Ribonuclease H"/>
    <property type="match status" value="1"/>
</dbReference>
<dbReference type="GO" id="GO:0004190">
    <property type="term" value="F:aspartic-type endopeptidase activity"/>
    <property type="evidence" value="ECO:0007669"/>
    <property type="project" value="UniProtKB-KW"/>
</dbReference>
<keyword evidence="2" id="KW-0479">Metal-binding</keyword>
<evidence type="ECO:0000256" key="1">
    <source>
        <dbReference type="ARBA" id="ARBA00022750"/>
    </source>
</evidence>
<dbReference type="GO" id="GO:0015074">
    <property type="term" value="P:DNA integration"/>
    <property type="evidence" value="ECO:0007669"/>
    <property type="project" value="InterPro"/>
</dbReference>
<dbReference type="InterPro" id="IPR013103">
    <property type="entry name" value="RVT_2"/>
</dbReference>
<organism evidence="6 7">
    <name type="scientific">Trifolium subterraneum</name>
    <name type="common">Subterranean clover</name>
    <dbReference type="NCBI Taxonomy" id="3900"/>
    <lineage>
        <taxon>Eukaryota</taxon>
        <taxon>Viridiplantae</taxon>
        <taxon>Streptophyta</taxon>
        <taxon>Embryophyta</taxon>
        <taxon>Tracheophyta</taxon>
        <taxon>Spermatophyta</taxon>
        <taxon>Magnoliopsida</taxon>
        <taxon>eudicotyledons</taxon>
        <taxon>Gunneridae</taxon>
        <taxon>Pentapetalae</taxon>
        <taxon>rosids</taxon>
        <taxon>fabids</taxon>
        <taxon>Fabales</taxon>
        <taxon>Fabaceae</taxon>
        <taxon>Papilionoideae</taxon>
        <taxon>50 kb inversion clade</taxon>
        <taxon>NPAAA clade</taxon>
        <taxon>Hologalegina</taxon>
        <taxon>IRL clade</taxon>
        <taxon>Trifolieae</taxon>
        <taxon>Trifolium</taxon>
    </lineage>
</organism>
<protein>
    <recommendedName>
        <fullName evidence="8">Integrase catalytic domain-containing protein</fullName>
    </recommendedName>
</protein>
<dbReference type="CDD" id="cd09272">
    <property type="entry name" value="RNase_HI_RT_Ty1"/>
    <property type="match status" value="1"/>
</dbReference>
<dbReference type="InterPro" id="IPR043502">
    <property type="entry name" value="DNA/RNA_pol_sf"/>
</dbReference>
<dbReference type="SUPFAM" id="SSF53098">
    <property type="entry name" value="Ribonuclease H-like"/>
    <property type="match status" value="1"/>
</dbReference>
<dbReference type="PROSITE" id="PS50994">
    <property type="entry name" value="INTEGRASE"/>
    <property type="match status" value="1"/>
</dbReference>
<keyword evidence="2" id="KW-0862">Zinc</keyword>
<dbReference type="OrthoDB" id="437005at2759"/>
<accession>A0A2Z6NJR8</accession>
<sequence>MAESSNFLPPAIPKFDGFYDHWAMLMENLLRSKEFWGAIEDGVTVAPPNATAEQLKITNDSKLRDLKVKNYLFQAIDRSILETILQRDTAKEIWDSMRSKYQGYTKVKRAQLQTLRKDFEVLAMKESESVDDYFVRTLAIANRMNAYGERLEQVVIVEKVLRSLLPKFNYVVCSIEQSTDVTTLSVDALQSSILVQEQRLKSQIDKEEEQALKVASYGCGNGRSRGRGRSSSRGRGRGRASKENVECYKCHKMGHYQSDCPSWGENDANYAAFDQHEEILLMAQQNVETNARDEVWFLDSGCSNHMIGDDSRMEIKGKGNLKLCIGGLTQVITDVYYIPRLKNNLLSIGQLQQKNLTIVFKQDFCKVYHLEKGLIISTKMSSNRIYGHLSFKGLNTLVKKDMVQGLPQLQDMEDTCVSCLTGKQHREAIPKSSNWRATKPLELVHSDICGPITPQSNGGSRYFITFTDDFSRKTWIYLLVNKASAFDEFKKFKVLVEKESNSQIMCLRTDRGGEFTSNVFNEFCSIHSIKTQLRTAYTPQQNGVSERKNRTLLNMVRSMLAGRNVPKTFWPEALKWATYVLNRSPTLSVKDMTPEEAWSGKSKGYKLYDPVSQRVIVSRDVIFDESKGWNDAQIQGSKQMTSLNNDEGTSQTNEDVEIVQNDEEYNPYVNTNDQHSNDNNTDSDQYVDEESTDSDELPPRIGRKPGYLDDYTSGEEFDEAAQMQNLAMANINNDPITYYEAVKCEEWKQAMDQEIEAIERNDTWELVSLPHGAKRIGVKWIYKTKYNEKGEIEKYKARLVAKGYSQQYGIDYNEVFAPVARWDTIRMVLSLAAYQNWFVYQLDVKSAFLHGELTENVYIAQPLGYQKGSIDKVYKLKKALYGLKQAPRAWYSKIESYFNQEKFQKCPHEHTLFIKHVEDKILIVSLYVDDLIYTGNDSKLFEDFKHSMQGKFAMTDLGKMRYFLGVEVTQSEHGIMISQQKYAKEILARFGMEACNSVGSPIVPGNKLTKDENGKLVDATKYKQMVGCLMYLLATRPDLAYSVCLIARYMDKPTEIHSAAAKRILRYLKGSISLGVLYKRGKNQELVGWTDSDYAGDSDDRKSTSGYVFKFGSSAISWSSKKQPIVTLSTTEAEFVVAASCACQAIWLKKVMNQLGQKQEKCTVVYCDNSSSIKLSKNPVMHGRCKHIDVRYYFLRDLVKDGILEMKHCSTIEQLADVMTKALKLETFCKFRQELGMIDAKDLQS</sequence>
<dbReference type="Proteomes" id="UP000242715">
    <property type="component" value="Unassembled WGS sequence"/>
</dbReference>
<dbReference type="PANTHER" id="PTHR11439">
    <property type="entry name" value="GAG-POL-RELATED RETROTRANSPOSON"/>
    <property type="match status" value="1"/>
</dbReference>
<feature type="compositionally biased region" description="Basic residues" evidence="3">
    <location>
        <begin position="224"/>
        <end position="239"/>
    </location>
</feature>
<dbReference type="InterPro" id="IPR012337">
    <property type="entry name" value="RNaseH-like_sf"/>
</dbReference>
<feature type="region of interest" description="Disordered" evidence="3">
    <location>
        <begin position="633"/>
        <end position="653"/>
    </location>
</feature>
<evidence type="ECO:0000256" key="3">
    <source>
        <dbReference type="SAM" id="MobiDB-lite"/>
    </source>
</evidence>
<feature type="compositionally biased region" description="Acidic residues" evidence="3">
    <location>
        <begin position="685"/>
        <end position="696"/>
    </location>
</feature>
<dbReference type="PANTHER" id="PTHR11439:SF517">
    <property type="entry name" value="CYSTEINE-RICH RLK (RECEPTOR-LIKE PROTEIN KINASE) 8"/>
    <property type="match status" value="1"/>
</dbReference>
<dbReference type="InterPro" id="IPR036397">
    <property type="entry name" value="RNaseH_sf"/>
</dbReference>
<dbReference type="Pfam" id="PF14223">
    <property type="entry name" value="Retrotran_gag_2"/>
    <property type="match status" value="1"/>
</dbReference>
<evidence type="ECO:0000259" key="4">
    <source>
        <dbReference type="PROSITE" id="PS50158"/>
    </source>
</evidence>
<dbReference type="PROSITE" id="PS50158">
    <property type="entry name" value="ZF_CCHC"/>
    <property type="match status" value="1"/>
</dbReference>